<comment type="caution">
    <text evidence="1">The sequence shown here is derived from an EMBL/GenBank/DDBJ whole genome shotgun (WGS) entry which is preliminary data.</text>
</comment>
<keyword evidence="2" id="KW-1185">Reference proteome</keyword>
<proteinExistence type="predicted"/>
<dbReference type="Proteomes" id="UP001281147">
    <property type="component" value="Unassembled WGS sequence"/>
</dbReference>
<gene>
    <name evidence="1" type="ORF">LTR37_017452</name>
</gene>
<sequence>MATQTNGDENGVQQDKPDYDAIVIGAGFAGLRIIHNLRNLGLTYKGIEAGTSVGGTWYWNRYPGARTDSESWVYILNFSKELNDDWTWKERFPRQPEVLEYLNHVADRFDMRKDYQFNTKVKSCHWDDTKKVWTITTDAGEKFTCRYFISAAGVLSVGRELPFKNHEKFKGESYKTYAWPKHEVSYAGKRIAVIGTGYVVLSTLTMRHLLIIHKPPRATAVQIIPVVAHSCKELTVFQRTPNYVLPARNHPLTEDQDKAIKSRYAEVWEEARNQAFGMSMVDSKLTMKDMKSKEHHRRMLEYGWEIGGFRFIFETFADLIVNQEANDIASEFVREKIRSAVRDEETAERLCPDYPIFAKRPPLGHYYLETFNKPHVRLVDVKNNPIEEITEKGLKTSKTDSVTGTDDYEFDMIIYAIGFDASTGAYTQMDIRGTEERSLGEHWAEYLETFLGICVEHYPNMFMLSAPQSPFANLPIVLDNTADWIEKVIGYMEKNGYKTMEPTHEGQEKWCKTLNDSYNSTVLPQAALQAGSWYIGANVPGKKVSPLFWFGGAPPYFQICQQEVDNNFPGLTML</sequence>
<accession>A0ACC3MJQ8</accession>
<evidence type="ECO:0000313" key="1">
    <source>
        <dbReference type="EMBL" id="KAK3697390.1"/>
    </source>
</evidence>
<protein>
    <submittedName>
        <fullName evidence="1">Uncharacterized protein</fullName>
    </submittedName>
</protein>
<name>A0ACC3MJQ8_9PEZI</name>
<evidence type="ECO:0000313" key="2">
    <source>
        <dbReference type="Proteomes" id="UP001281147"/>
    </source>
</evidence>
<dbReference type="EMBL" id="JAUTXU010000226">
    <property type="protein sequence ID" value="KAK3697390.1"/>
    <property type="molecule type" value="Genomic_DNA"/>
</dbReference>
<reference evidence="1" key="1">
    <citation type="submission" date="2023-07" db="EMBL/GenBank/DDBJ databases">
        <title>Black Yeasts Isolated from many extreme environments.</title>
        <authorList>
            <person name="Coleine C."/>
            <person name="Stajich J.E."/>
            <person name="Selbmann L."/>
        </authorList>
    </citation>
    <scope>NUCLEOTIDE SEQUENCE</scope>
    <source>
        <strain evidence="1">CCFEE 5714</strain>
    </source>
</reference>
<organism evidence="1 2">
    <name type="scientific">Vermiconidia calcicola</name>
    <dbReference type="NCBI Taxonomy" id="1690605"/>
    <lineage>
        <taxon>Eukaryota</taxon>
        <taxon>Fungi</taxon>
        <taxon>Dikarya</taxon>
        <taxon>Ascomycota</taxon>
        <taxon>Pezizomycotina</taxon>
        <taxon>Dothideomycetes</taxon>
        <taxon>Dothideomycetidae</taxon>
        <taxon>Mycosphaerellales</taxon>
        <taxon>Extremaceae</taxon>
        <taxon>Vermiconidia</taxon>
    </lineage>
</organism>